<feature type="region of interest" description="Disordered" evidence="1">
    <location>
        <begin position="47"/>
        <end position="76"/>
    </location>
</feature>
<keyword evidence="2" id="KW-1133">Transmembrane helix</keyword>
<feature type="transmembrane region" description="Helical" evidence="2">
    <location>
        <begin position="6"/>
        <end position="24"/>
    </location>
</feature>
<keyword evidence="2" id="KW-0812">Transmembrane</keyword>
<dbReference type="AlphaFoldDB" id="A0A0E9XZ67"/>
<evidence type="ECO:0000313" key="3">
    <source>
        <dbReference type="EMBL" id="JAI07935.1"/>
    </source>
</evidence>
<evidence type="ECO:0000256" key="2">
    <source>
        <dbReference type="SAM" id="Phobius"/>
    </source>
</evidence>
<reference evidence="3" key="2">
    <citation type="journal article" date="2015" name="Fish Shellfish Immunol.">
        <title>Early steps in the European eel (Anguilla anguilla)-Vibrio vulnificus interaction in the gills: Role of the RtxA13 toxin.</title>
        <authorList>
            <person name="Callol A."/>
            <person name="Pajuelo D."/>
            <person name="Ebbesson L."/>
            <person name="Teles M."/>
            <person name="MacKenzie S."/>
            <person name="Amaro C."/>
        </authorList>
    </citation>
    <scope>NUCLEOTIDE SEQUENCE</scope>
</reference>
<feature type="compositionally biased region" description="Low complexity" evidence="1">
    <location>
        <begin position="52"/>
        <end position="66"/>
    </location>
</feature>
<reference evidence="3" key="1">
    <citation type="submission" date="2014-11" db="EMBL/GenBank/DDBJ databases">
        <authorList>
            <person name="Amaro Gonzalez C."/>
        </authorList>
    </citation>
    <scope>NUCLEOTIDE SEQUENCE</scope>
</reference>
<proteinExistence type="predicted"/>
<dbReference type="EMBL" id="GBXM01000643">
    <property type="protein sequence ID" value="JAI07935.1"/>
    <property type="molecule type" value="Transcribed_RNA"/>
</dbReference>
<protein>
    <submittedName>
        <fullName evidence="3">Uncharacterized protein</fullName>
    </submittedName>
</protein>
<evidence type="ECO:0000256" key="1">
    <source>
        <dbReference type="SAM" id="MobiDB-lite"/>
    </source>
</evidence>
<keyword evidence="2" id="KW-0472">Membrane</keyword>
<name>A0A0E9XZ67_ANGAN</name>
<sequence>MDIIIGCVVGALILILAVIGVVIWKMRSSGYKTTNSCEKSRCCEKRRTLGTDSDSSSQSSVDSLDSGAPMIKQKSP</sequence>
<accession>A0A0E9XZ67</accession>
<organism evidence="3">
    <name type="scientific">Anguilla anguilla</name>
    <name type="common">European freshwater eel</name>
    <name type="synonym">Muraena anguilla</name>
    <dbReference type="NCBI Taxonomy" id="7936"/>
    <lineage>
        <taxon>Eukaryota</taxon>
        <taxon>Metazoa</taxon>
        <taxon>Chordata</taxon>
        <taxon>Craniata</taxon>
        <taxon>Vertebrata</taxon>
        <taxon>Euteleostomi</taxon>
        <taxon>Actinopterygii</taxon>
        <taxon>Neopterygii</taxon>
        <taxon>Teleostei</taxon>
        <taxon>Anguilliformes</taxon>
        <taxon>Anguillidae</taxon>
        <taxon>Anguilla</taxon>
    </lineage>
</organism>